<comment type="caution">
    <text evidence="6">The sequence shown here is derived from an EMBL/GenBank/DDBJ whole genome shotgun (WGS) entry which is preliminary data.</text>
</comment>
<gene>
    <name evidence="6" type="ORF">SPHA_35868</name>
</gene>
<feature type="transmembrane region" description="Helical" evidence="5">
    <location>
        <begin position="287"/>
        <end position="311"/>
    </location>
</feature>
<dbReference type="AlphaFoldDB" id="A0A812CJ99"/>
<feature type="transmembrane region" description="Helical" evidence="5">
    <location>
        <begin position="317"/>
        <end position="335"/>
    </location>
</feature>
<dbReference type="Proteomes" id="UP000597762">
    <property type="component" value="Unassembled WGS sequence"/>
</dbReference>
<dbReference type="PANTHER" id="PTHR12775">
    <property type="entry name" value="PROTEIN C20ORF43 HOMOLOG"/>
    <property type="match status" value="1"/>
</dbReference>
<keyword evidence="5" id="KW-0812">Transmembrane</keyword>
<proteinExistence type="inferred from homology"/>
<dbReference type="InterPro" id="IPR027799">
    <property type="entry name" value="Rtf2_RING-finger"/>
</dbReference>
<feature type="region of interest" description="Disordered" evidence="4">
    <location>
        <begin position="238"/>
        <end position="263"/>
    </location>
</feature>
<feature type="compositionally biased region" description="Low complexity" evidence="4">
    <location>
        <begin position="246"/>
        <end position="263"/>
    </location>
</feature>
<dbReference type="Pfam" id="PF04641">
    <property type="entry name" value="Rtf2"/>
    <property type="match status" value="1"/>
</dbReference>
<keyword evidence="5" id="KW-1133">Transmembrane helix</keyword>
<evidence type="ECO:0000313" key="7">
    <source>
        <dbReference type="Proteomes" id="UP000597762"/>
    </source>
</evidence>
<feature type="transmembrane region" description="Helical" evidence="5">
    <location>
        <begin position="376"/>
        <end position="395"/>
    </location>
</feature>
<feature type="region of interest" description="Disordered" evidence="4">
    <location>
        <begin position="188"/>
        <end position="216"/>
    </location>
</feature>
<dbReference type="PANTHER" id="PTHR12775:SF0">
    <property type="entry name" value="REPLICATION TERMINATION FACTOR 2"/>
    <property type="match status" value="1"/>
</dbReference>
<organism evidence="6 7">
    <name type="scientific">Acanthosepion pharaonis</name>
    <name type="common">Pharaoh cuttlefish</name>
    <name type="synonym">Sepia pharaonis</name>
    <dbReference type="NCBI Taxonomy" id="158019"/>
    <lineage>
        <taxon>Eukaryota</taxon>
        <taxon>Metazoa</taxon>
        <taxon>Spiralia</taxon>
        <taxon>Lophotrochozoa</taxon>
        <taxon>Mollusca</taxon>
        <taxon>Cephalopoda</taxon>
        <taxon>Coleoidea</taxon>
        <taxon>Decapodiformes</taxon>
        <taxon>Sepiida</taxon>
        <taxon>Sepiina</taxon>
        <taxon>Sepiidae</taxon>
        <taxon>Acanthosepion</taxon>
    </lineage>
</organism>
<evidence type="ECO:0000256" key="4">
    <source>
        <dbReference type="SAM" id="MobiDB-lite"/>
    </source>
</evidence>
<evidence type="ECO:0000256" key="1">
    <source>
        <dbReference type="ARBA" id="ARBA00009885"/>
    </source>
</evidence>
<evidence type="ECO:0000256" key="2">
    <source>
        <dbReference type="ARBA" id="ARBA00015157"/>
    </source>
</evidence>
<keyword evidence="7" id="KW-1185">Reference proteome</keyword>
<name>A0A812CJ99_ACAPH</name>
<dbReference type="OrthoDB" id="247013at2759"/>
<evidence type="ECO:0000313" key="6">
    <source>
        <dbReference type="EMBL" id="CAE1267957.1"/>
    </source>
</evidence>
<feature type="transmembrane region" description="Helical" evidence="5">
    <location>
        <begin position="347"/>
        <end position="370"/>
    </location>
</feature>
<sequence>MGCDGGTIPRRDELVRTKKKPEQKDKMADLVAKWKHCAISQETLRTPVMGCELGKLYNKESVLEFLLDRNKFECAHNFKHLRGLKDLKELNLTVNPSETRKQAEKGDAYIDSLTANYICPVVGVEMNGMFRFCFVWRCGCVMSERALKEIKLDICHKCGQKTKADDIVIINGTEEDIQLMTERMNKRREAAKLEKKAKKAEKKKSDMSTSEDAGCSGSKLPCLSNGISVNGSGKSKLINGSKKCDSTNTSTAVASGSGTSSSMKTLSKEKTLTALQKDPKSSNVYNIYLLVCSHLSINLSIYLIVCIYLSFCSHLSIYHSVSIYLLLCHIIYLLLCSHIYYSVHIYFILFTSIYYSVHIYFILFTSIIVFTSISYVIIYLSFCSHLSISYYVAFIY</sequence>
<dbReference type="EMBL" id="CAHIKZ030001557">
    <property type="protein sequence ID" value="CAE1267957.1"/>
    <property type="molecule type" value="Genomic_DNA"/>
</dbReference>
<comment type="similarity">
    <text evidence="1">Belongs to the rtf2 family.</text>
</comment>
<evidence type="ECO:0000256" key="5">
    <source>
        <dbReference type="SAM" id="Phobius"/>
    </source>
</evidence>
<dbReference type="CDD" id="cd16653">
    <property type="entry name" value="RING-like_Rtf2"/>
    <property type="match status" value="1"/>
</dbReference>
<reference evidence="6" key="1">
    <citation type="submission" date="2021-01" db="EMBL/GenBank/DDBJ databases">
        <authorList>
            <person name="Li R."/>
            <person name="Bekaert M."/>
        </authorList>
    </citation>
    <scope>NUCLEOTIDE SEQUENCE</scope>
    <source>
        <strain evidence="6">Farmed</strain>
    </source>
</reference>
<protein>
    <recommendedName>
        <fullName evidence="2">Replication termination factor 2</fullName>
    </recommendedName>
    <alternativeName>
        <fullName evidence="3">Replication termination factor 2 domain-containing protein 1</fullName>
    </alternativeName>
</protein>
<dbReference type="GO" id="GO:0006274">
    <property type="term" value="P:DNA replication termination"/>
    <property type="evidence" value="ECO:0007669"/>
    <property type="project" value="TreeGrafter"/>
</dbReference>
<dbReference type="GO" id="GO:0005634">
    <property type="term" value="C:nucleus"/>
    <property type="evidence" value="ECO:0007669"/>
    <property type="project" value="TreeGrafter"/>
</dbReference>
<dbReference type="InterPro" id="IPR006735">
    <property type="entry name" value="Rtf2"/>
</dbReference>
<evidence type="ECO:0000256" key="3">
    <source>
        <dbReference type="ARBA" id="ARBA00030367"/>
    </source>
</evidence>
<accession>A0A812CJ99</accession>
<keyword evidence="5" id="KW-0472">Membrane</keyword>